<feature type="transmembrane region" description="Helical" evidence="1">
    <location>
        <begin position="92"/>
        <end position="113"/>
    </location>
</feature>
<gene>
    <name evidence="2" type="ORF">C472_14762</name>
</gene>
<dbReference type="Pfam" id="PF06496">
    <property type="entry name" value="DUF1097"/>
    <property type="match status" value="1"/>
</dbReference>
<dbReference type="RefSeq" id="WP_006630591.1">
    <property type="nucleotide sequence ID" value="NZ_AOJD01000077.1"/>
</dbReference>
<evidence type="ECO:0000256" key="1">
    <source>
        <dbReference type="SAM" id="Phobius"/>
    </source>
</evidence>
<dbReference type="Proteomes" id="UP000011523">
    <property type="component" value="Unassembled WGS sequence"/>
</dbReference>
<reference evidence="2 3" key="1">
    <citation type="journal article" date="2014" name="PLoS Genet.">
        <title>Phylogenetically driven sequencing of extremely halophilic archaea reveals strategies for static and dynamic osmo-response.</title>
        <authorList>
            <person name="Becker E.A."/>
            <person name="Seitzer P.M."/>
            <person name="Tritt A."/>
            <person name="Larsen D."/>
            <person name="Krusor M."/>
            <person name="Yao A.I."/>
            <person name="Wu D."/>
            <person name="Madern D."/>
            <person name="Eisen J.A."/>
            <person name="Darling A.E."/>
            <person name="Facciotti M.T."/>
        </authorList>
    </citation>
    <scope>NUCLEOTIDE SEQUENCE [LARGE SCALE GENOMIC DNA]</scope>
    <source>
        <strain evidence="2 3">DSM 14210</strain>
    </source>
</reference>
<keyword evidence="3" id="KW-1185">Reference proteome</keyword>
<evidence type="ECO:0000313" key="3">
    <source>
        <dbReference type="Proteomes" id="UP000011523"/>
    </source>
</evidence>
<evidence type="ECO:0008006" key="4">
    <source>
        <dbReference type="Google" id="ProtNLM"/>
    </source>
</evidence>
<feature type="transmembrane region" description="Helical" evidence="1">
    <location>
        <begin position="146"/>
        <end position="164"/>
    </location>
</feature>
<protein>
    <recommendedName>
        <fullName evidence="4">DUF1097 domain-containing protein</fullName>
    </recommendedName>
</protein>
<keyword evidence="1" id="KW-0812">Transmembrane</keyword>
<sequence>MDVVRWDRVGEWNRTWPLAAVFGAASVPWTYAFVAGLQIPLWPSFIASATFYAAGEGLDGLARGYASNAAGIAYAALTLAVVEGLLGGGGVALSLVVGAFMFLASLHEFVPLLSFTPGAFFGYATLFSVHAAGATALGLTGLLGETVAAAVSMLIGAVIGLVTAEASSALDER</sequence>
<dbReference type="EMBL" id="AOJD01000077">
    <property type="protein sequence ID" value="ELZ33183.1"/>
    <property type="molecule type" value="Genomic_DNA"/>
</dbReference>
<proteinExistence type="predicted"/>
<dbReference type="OrthoDB" id="350927at2157"/>
<accession>M0DEF0</accession>
<dbReference type="AlphaFoldDB" id="M0DEF0"/>
<keyword evidence="1" id="KW-0472">Membrane</keyword>
<evidence type="ECO:0000313" key="2">
    <source>
        <dbReference type="EMBL" id="ELZ33183.1"/>
    </source>
</evidence>
<name>M0DEF0_9EURY</name>
<feature type="transmembrane region" description="Helical" evidence="1">
    <location>
        <begin position="31"/>
        <end position="53"/>
    </location>
</feature>
<feature type="transmembrane region" description="Helical" evidence="1">
    <location>
        <begin position="120"/>
        <end position="140"/>
    </location>
</feature>
<dbReference type="PATRIC" id="fig|1227485.3.peg.2903"/>
<comment type="caution">
    <text evidence="2">The sequence shown here is derived from an EMBL/GenBank/DDBJ whole genome shotgun (WGS) entry which is preliminary data.</text>
</comment>
<dbReference type="InterPro" id="IPR009476">
    <property type="entry name" value="DUF1097"/>
</dbReference>
<organism evidence="2 3">
    <name type="scientific">Halorubrum tebenquichense DSM 14210</name>
    <dbReference type="NCBI Taxonomy" id="1227485"/>
    <lineage>
        <taxon>Archaea</taxon>
        <taxon>Methanobacteriati</taxon>
        <taxon>Methanobacteriota</taxon>
        <taxon>Stenosarchaea group</taxon>
        <taxon>Halobacteria</taxon>
        <taxon>Halobacteriales</taxon>
        <taxon>Haloferacaceae</taxon>
        <taxon>Halorubrum</taxon>
    </lineage>
</organism>
<keyword evidence="1" id="KW-1133">Transmembrane helix</keyword>